<evidence type="ECO:0000259" key="9">
    <source>
        <dbReference type="Pfam" id="PF01794"/>
    </source>
</evidence>
<name>A0A7R6PCS0_9GAMM</name>
<protein>
    <recommendedName>
        <fullName evidence="8">Protein-methionine-sulfoxide reductase heme-binding subunit MsrQ</fullName>
    </recommendedName>
    <alternativeName>
        <fullName evidence="8">Flavocytochrome MsrQ</fullName>
    </alternativeName>
</protein>
<gene>
    <name evidence="10" type="primary">yedZ</name>
    <name evidence="8" type="synonym">msrQ</name>
    <name evidence="10" type="ORF">AMJAP_3052</name>
</gene>
<dbReference type="HAMAP" id="MF_01207">
    <property type="entry name" value="MsrQ"/>
    <property type="match status" value="1"/>
</dbReference>
<comment type="cofactor">
    <cofactor evidence="8">
        <name>FMN</name>
        <dbReference type="ChEBI" id="CHEBI:58210"/>
    </cofactor>
    <text evidence="8">Binds 1 FMN per subunit.</text>
</comment>
<comment type="subunit">
    <text evidence="8">Heterodimer of a catalytic subunit (MsrP) and a heme-binding subunit (MsrQ).</text>
</comment>
<comment type="caution">
    <text evidence="8">Lacks conserved residue(s) required for the propagation of feature annotation.</text>
</comment>
<comment type="function">
    <text evidence="8">Part of the MsrPQ system that repairs oxidized periplasmic proteins containing methionine sulfoxide residues (Met-O), using respiratory chain electrons. Thus protects these proteins from oxidative-stress damage caused by reactive species of oxygen and chlorine generated by the host defense mechanisms. MsrPQ is essential for the maintenance of envelope integrity under bleach stress, rescuing a wide series of structurally unrelated periplasmic proteins from methionine oxidation. MsrQ provides electrons for reduction to the reductase catalytic subunit MsrP, using the quinone pool of the respiratory chain.</text>
</comment>
<feature type="transmembrane region" description="Helical" evidence="8">
    <location>
        <begin position="51"/>
        <end position="70"/>
    </location>
</feature>
<feature type="transmembrane region" description="Helical" evidence="8">
    <location>
        <begin position="151"/>
        <end position="168"/>
    </location>
</feature>
<dbReference type="GO" id="GO:0020037">
    <property type="term" value="F:heme binding"/>
    <property type="evidence" value="ECO:0007669"/>
    <property type="project" value="UniProtKB-UniRule"/>
</dbReference>
<keyword evidence="2 8" id="KW-0813">Transport</keyword>
<dbReference type="PANTHER" id="PTHR36964:SF1">
    <property type="entry name" value="PROTEIN-METHIONINE-SULFOXIDE REDUCTASE HEME-BINDING SUBUNIT MSRQ"/>
    <property type="match status" value="1"/>
</dbReference>
<evidence type="ECO:0000256" key="4">
    <source>
        <dbReference type="ARBA" id="ARBA00022692"/>
    </source>
</evidence>
<dbReference type="KEGG" id="ajp:AMJAP_3052"/>
<dbReference type="GO" id="GO:0005886">
    <property type="term" value="C:plasma membrane"/>
    <property type="evidence" value="ECO:0007669"/>
    <property type="project" value="UniProtKB-SubCell"/>
</dbReference>
<sequence length="199" mass="23236">MVLMLSGKMRLLRWWFIFLLCLSPLAALFVNLLDDNLGADPAKIIVKELGFWAITLLWLTLAVTPVRKLLGWRWLMSFRRMLGLYTFFYAVLHLLAFATFLIGWRWDILLTELTKRPYIVVGALALLLLIPLTLTSTKAMQRRLGKHWKKLHSLIYPISLLVMLHFVWQIRSDFGQQFIFAIILAILLGYRLYLKGRSS</sequence>
<keyword evidence="8" id="KW-0288">FMN</keyword>
<dbReference type="Pfam" id="PF01794">
    <property type="entry name" value="Ferric_reduct"/>
    <property type="match status" value="1"/>
</dbReference>
<keyword evidence="7 8" id="KW-0472">Membrane</keyword>
<keyword evidence="8" id="KW-0479">Metal-binding</keyword>
<keyword evidence="8" id="KW-0285">Flavoprotein</keyword>
<evidence type="ECO:0000256" key="3">
    <source>
        <dbReference type="ARBA" id="ARBA00022617"/>
    </source>
</evidence>
<keyword evidence="11" id="KW-1185">Reference proteome</keyword>
<dbReference type="GO" id="GO:0016679">
    <property type="term" value="F:oxidoreductase activity, acting on diphenols and related substances as donors"/>
    <property type="evidence" value="ECO:0007669"/>
    <property type="project" value="TreeGrafter"/>
</dbReference>
<evidence type="ECO:0000256" key="8">
    <source>
        <dbReference type="HAMAP-Rule" id="MF_01207"/>
    </source>
</evidence>
<keyword evidence="8" id="KW-1003">Cell membrane</keyword>
<evidence type="ECO:0000256" key="7">
    <source>
        <dbReference type="ARBA" id="ARBA00023136"/>
    </source>
</evidence>
<organism evidence="10 11">
    <name type="scientific">Amphritea japonica ATCC BAA-1530</name>
    <dbReference type="NCBI Taxonomy" id="1278309"/>
    <lineage>
        <taxon>Bacteria</taxon>
        <taxon>Pseudomonadati</taxon>
        <taxon>Pseudomonadota</taxon>
        <taxon>Gammaproteobacteria</taxon>
        <taxon>Oceanospirillales</taxon>
        <taxon>Oceanospirillaceae</taxon>
        <taxon>Amphritea</taxon>
    </lineage>
</organism>
<comment type="similarity">
    <text evidence="8">Belongs to the MsrQ family.</text>
</comment>
<dbReference type="GO" id="GO:0009055">
    <property type="term" value="F:electron transfer activity"/>
    <property type="evidence" value="ECO:0007669"/>
    <property type="project" value="UniProtKB-UniRule"/>
</dbReference>
<evidence type="ECO:0000313" key="11">
    <source>
        <dbReference type="Proteomes" id="UP000595663"/>
    </source>
</evidence>
<feature type="domain" description="Ferric oxidoreductase" evidence="9">
    <location>
        <begin position="49"/>
        <end position="162"/>
    </location>
</feature>
<feature type="transmembrane region" description="Helical" evidence="8">
    <location>
        <begin position="118"/>
        <end position="139"/>
    </location>
</feature>
<keyword evidence="4 8" id="KW-0812">Transmembrane</keyword>
<dbReference type="AlphaFoldDB" id="A0A7R6PCS0"/>
<keyword evidence="6 8" id="KW-0408">Iron</keyword>
<dbReference type="PANTHER" id="PTHR36964">
    <property type="entry name" value="PROTEIN-METHIONINE-SULFOXIDE REDUCTASE HEME-BINDING SUBUNIT MSRQ"/>
    <property type="match status" value="1"/>
</dbReference>
<feature type="transmembrane region" description="Helical" evidence="8">
    <location>
        <begin position="82"/>
        <end position="106"/>
    </location>
</feature>
<feature type="transmembrane region" description="Helical" evidence="8">
    <location>
        <begin position="174"/>
        <end position="194"/>
    </location>
</feature>
<dbReference type="GO" id="GO:0030091">
    <property type="term" value="P:protein repair"/>
    <property type="evidence" value="ECO:0007669"/>
    <property type="project" value="UniProtKB-UniRule"/>
</dbReference>
<reference evidence="10 11" key="1">
    <citation type="journal article" date="2008" name="Int. J. Syst. Evol. Microbiol.">
        <title>Amphritea japonica sp. nov. and Amphritea balenae sp. nov., isolated from the sediment adjacent to sperm whale carcasses off Kagoshima, Japan.</title>
        <authorList>
            <person name="Miyazaki M."/>
            <person name="Nogi Y."/>
            <person name="Fujiwara Y."/>
            <person name="Kawato M."/>
            <person name="Nagahama T."/>
            <person name="Kubokawa K."/>
            <person name="Horikoshi K."/>
        </authorList>
    </citation>
    <scope>NUCLEOTIDE SEQUENCE [LARGE SCALE GENOMIC DNA]</scope>
    <source>
        <strain evidence="10 11">ATCC BAA-1530</strain>
    </source>
</reference>
<keyword evidence="3 8" id="KW-0349">Heme</keyword>
<comment type="cofactor">
    <cofactor evidence="8">
        <name>heme b</name>
        <dbReference type="ChEBI" id="CHEBI:60344"/>
    </cofactor>
    <text evidence="8">Binds 1 heme b (iron(II)-protoporphyrin IX) group per subunit.</text>
</comment>
<accession>A0A7R6PCS0</accession>
<evidence type="ECO:0000256" key="1">
    <source>
        <dbReference type="ARBA" id="ARBA00004141"/>
    </source>
</evidence>
<dbReference type="GO" id="GO:0046872">
    <property type="term" value="F:metal ion binding"/>
    <property type="evidence" value="ECO:0007669"/>
    <property type="project" value="UniProtKB-KW"/>
</dbReference>
<evidence type="ECO:0000256" key="2">
    <source>
        <dbReference type="ARBA" id="ARBA00022448"/>
    </source>
</evidence>
<proteinExistence type="inferred from homology"/>
<comment type="subcellular location">
    <subcellularLocation>
        <location evidence="8">Cell membrane</location>
        <topology evidence="8">Multi-pass membrane protein</topology>
    </subcellularLocation>
    <subcellularLocation>
        <location evidence="1">Membrane</location>
        <topology evidence="1">Multi-pass membrane protein</topology>
    </subcellularLocation>
</comment>
<keyword evidence="8" id="KW-0249">Electron transport</keyword>
<dbReference type="InterPro" id="IPR013130">
    <property type="entry name" value="Fe3_Rdtase_TM_dom"/>
</dbReference>
<evidence type="ECO:0000313" key="10">
    <source>
        <dbReference type="EMBL" id="BBB27637.1"/>
    </source>
</evidence>
<dbReference type="InterPro" id="IPR022837">
    <property type="entry name" value="MsrQ-like"/>
</dbReference>
<evidence type="ECO:0000256" key="5">
    <source>
        <dbReference type="ARBA" id="ARBA00022989"/>
    </source>
</evidence>
<dbReference type="Proteomes" id="UP000595663">
    <property type="component" value="Chromosome"/>
</dbReference>
<evidence type="ECO:0000256" key="6">
    <source>
        <dbReference type="ARBA" id="ARBA00023004"/>
    </source>
</evidence>
<dbReference type="GO" id="GO:0010181">
    <property type="term" value="F:FMN binding"/>
    <property type="evidence" value="ECO:0007669"/>
    <property type="project" value="UniProtKB-UniRule"/>
</dbReference>
<dbReference type="EMBL" id="AP014545">
    <property type="protein sequence ID" value="BBB27637.1"/>
    <property type="molecule type" value="Genomic_DNA"/>
</dbReference>
<keyword evidence="5 8" id="KW-1133">Transmembrane helix</keyword>